<reference evidence="2" key="1">
    <citation type="submission" date="2021-02" db="EMBL/GenBank/DDBJ databases">
        <authorList>
            <person name="Nowell W R."/>
        </authorList>
    </citation>
    <scope>NUCLEOTIDE SEQUENCE</scope>
</reference>
<dbReference type="Proteomes" id="UP000681722">
    <property type="component" value="Unassembled WGS sequence"/>
</dbReference>
<dbReference type="SUPFAM" id="SSF69572">
    <property type="entry name" value="Activating enzymes of the ubiquitin-like proteins"/>
    <property type="match status" value="1"/>
</dbReference>
<sequence>FLPLRGILPDMICDSKSYIDLLTIYQEKARKDCELVGNYLYDLLQKYCSKNVSSKAQLDDLVSIYCKNSSFLNVVRTSELKQEYRHENNESLKQYVEQLPAAQQAPSDGDQSESMMTPQPIFAQDCPELCWYIGLRLCDLFHEKYGRYPGEQLKDIQNGSEDDNSREEMDTDQRQIETDLHDLKLIGKQFLTDHELAKHQGGIRDTVLEELCRYGSCEIHSIAAFVGGCCAQEIIKLITHQYIPIDNTFIYNGIKQSTALFKF</sequence>
<dbReference type="GO" id="GO:0008641">
    <property type="term" value="F:ubiquitin-like modifier activating enzyme activity"/>
    <property type="evidence" value="ECO:0007669"/>
    <property type="project" value="InterPro"/>
</dbReference>
<dbReference type="AlphaFoldDB" id="A0A814CIH5"/>
<dbReference type="EMBL" id="CAJOBC010002182">
    <property type="protein sequence ID" value="CAF3720061.1"/>
    <property type="molecule type" value="Genomic_DNA"/>
</dbReference>
<dbReference type="InterPro" id="IPR035985">
    <property type="entry name" value="Ubiquitin-activating_enz"/>
</dbReference>
<dbReference type="OrthoDB" id="1708823at2759"/>
<name>A0A814CIH5_9BILA</name>
<comment type="caution">
    <text evidence="2">The sequence shown here is derived from an EMBL/GenBank/DDBJ whole genome shotgun (WGS) entry which is preliminary data.</text>
</comment>
<gene>
    <name evidence="2" type="ORF">GPM918_LOCUS10856</name>
    <name evidence="3" type="ORF">SRO942_LOCUS10857</name>
</gene>
<proteinExistence type="predicted"/>
<evidence type="ECO:0000313" key="4">
    <source>
        <dbReference type="Proteomes" id="UP000663829"/>
    </source>
</evidence>
<accession>A0A814CIH5</accession>
<evidence type="ECO:0000256" key="1">
    <source>
        <dbReference type="SAM" id="MobiDB-lite"/>
    </source>
</evidence>
<evidence type="ECO:0000313" key="2">
    <source>
        <dbReference type="EMBL" id="CAF0943801.1"/>
    </source>
</evidence>
<feature type="region of interest" description="Disordered" evidence="1">
    <location>
        <begin position="152"/>
        <end position="172"/>
    </location>
</feature>
<protein>
    <recommendedName>
        <fullName evidence="5">NEDD8-activating enzyme E1 regulatory subunit</fullName>
    </recommendedName>
</protein>
<dbReference type="Proteomes" id="UP000663829">
    <property type="component" value="Unassembled WGS sequence"/>
</dbReference>
<keyword evidence="4" id="KW-1185">Reference proteome</keyword>
<evidence type="ECO:0008006" key="5">
    <source>
        <dbReference type="Google" id="ProtNLM"/>
    </source>
</evidence>
<dbReference type="Gene3D" id="3.40.50.720">
    <property type="entry name" value="NAD(P)-binding Rossmann-like Domain"/>
    <property type="match status" value="1"/>
</dbReference>
<feature type="non-terminal residue" evidence="2">
    <location>
        <position position="263"/>
    </location>
</feature>
<evidence type="ECO:0000313" key="3">
    <source>
        <dbReference type="EMBL" id="CAF3720061.1"/>
    </source>
</evidence>
<dbReference type="EMBL" id="CAJNOQ010002182">
    <property type="protein sequence ID" value="CAF0943801.1"/>
    <property type="molecule type" value="Genomic_DNA"/>
</dbReference>
<organism evidence="2 4">
    <name type="scientific">Didymodactylos carnosus</name>
    <dbReference type="NCBI Taxonomy" id="1234261"/>
    <lineage>
        <taxon>Eukaryota</taxon>
        <taxon>Metazoa</taxon>
        <taxon>Spiralia</taxon>
        <taxon>Gnathifera</taxon>
        <taxon>Rotifera</taxon>
        <taxon>Eurotatoria</taxon>
        <taxon>Bdelloidea</taxon>
        <taxon>Philodinida</taxon>
        <taxon>Philodinidae</taxon>
        <taxon>Didymodactylos</taxon>
    </lineage>
</organism>